<evidence type="ECO:0000256" key="1">
    <source>
        <dbReference type="SAM" id="SignalP"/>
    </source>
</evidence>
<evidence type="ECO:0000313" key="2">
    <source>
        <dbReference type="EMBL" id="RIH81468.1"/>
    </source>
</evidence>
<organism evidence="2 3">
    <name type="scientific">Calidithermus terrae</name>
    <dbReference type="NCBI Taxonomy" id="1408545"/>
    <lineage>
        <taxon>Bacteria</taxon>
        <taxon>Thermotogati</taxon>
        <taxon>Deinococcota</taxon>
        <taxon>Deinococci</taxon>
        <taxon>Thermales</taxon>
        <taxon>Thermaceae</taxon>
        <taxon>Calidithermus</taxon>
    </lineage>
</organism>
<accession>A0A399EBZ6</accession>
<feature type="chain" id="PRO_5017363267" evidence="1">
    <location>
        <begin position="19"/>
        <end position="163"/>
    </location>
</feature>
<protein>
    <submittedName>
        <fullName evidence="2">Uncharacterized protein</fullName>
    </submittedName>
</protein>
<gene>
    <name evidence="2" type="ORF">Mterra_03138</name>
</gene>
<dbReference type="RefSeq" id="WP_147372862.1">
    <property type="nucleotide sequence ID" value="NZ_QXDL01000171.1"/>
</dbReference>
<dbReference type="AlphaFoldDB" id="A0A399EBZ6"/>
<comment type="caution">
    <text evidence="2">The sequence shown here is derived from an EMBL/GenBank/DDBJ whole genome shotgun (WGS) entry which is preliminary data.</text>
</comment>
<feature type="signal peptide" evidence="1">
    <location>
        <begin position="1"/>
        <end position="18"/>
    </location>
</feature>
<proteinExistence type="predicted"/>
<keyword evidence="3" id="KW-1185">Reference proteome</keyword>
<sequence length="163" mass="18211">MRKAWLWTAALVVGSAWAQGWKVEEVLDPSTERTQVFVTLSASREGSTLPEGDLTLSCFDVEDPTFGGYIAIDFKPTGFLMGPTSARWRFDDAPEERHRVILRLYEGRSFFFVPEEDAAAFFEGLLGAAKLEVVLEQPFGRGVLRFDVSGLEAYAARLGCFQF</sequence>
<keyword evidence="1" id="KW-0732">Signal</keyword>
<dbReference type="EMBL" id="QXDL01000171">
    <property type="protein sequence ID" value="RIH81468.1"/>
    <property type="molecule type" value="Genomic_DNA"/>
</dbReference>
<dbReference type="Proteomes" id="UP000265715">
    <property type="component" value="Unassembled WGS sequence"/>
</dbReference>
<reference evidence="2 3" key="1">
    <citation type="submission" date="2018-08" db="EMBL/GenBank/DDBJ databases">
        <title>Meiothermus terrae DSM 26712 genome sequencing project.</title>
        <authorList>
            <person name="Da Costa M.S."/>
            <person name="Albuquerque L."/>
            <person name="Raposo P."/>
            <person name="Froufe H.J.C."/>
            <person name="Barroso C.S."/>
            <person name="Egas C."/>
        </authorList>
    </citation>
    <scope>NUCLEOTIDE SEQUENCE [LARGE SCALE GENOMIC DNA]</scope>
    <source>
        <strain evidence="2 3">DSM 26712</strain>
    </source>
</reference>
<evidence type="ECO:0000313" key="3">
    <source>
        <dbReference type="Proteomes" id="UP000265715"/>
    </source>
</evidence>
<name>A0A399EBZ6_9DEIN</name>